<evidence type="ECO:0000256" key="7">
    <source>
        <dbReference type="ARBA" id="ARBA00023239"/>
    </source>
</evidence>
<dbReference type="eggNOG" id="COG0134">
    <property type="taxonomic scope" value="Bacteria"/>
</dbReference>
<dbReference type="HAMAP" id="MF_00134_A">
    <property type="entry name" value="IGPS_A"/>
    <property type="match status" value="1"/>
</dbReference>
<dbReference type="PANTHER" id="PTHR22854:SF2">
    <property type="entry name" value="INDOLE-3-GLYCEROL-PHOSPHATE SYNTHASE"/>
    <property type="match status" value="1"/>
</dbReference>
<evidence type="ECO:0000256" key="5">
    <source>
        <dbReference type="ARBA" id="ARBA00022822"/>
    </source>
</evidence>
<dbReference type="HOGENOM" id="CLU_034247_0_0_0"/>
<dbReference type="EC" id="4.1.1.48" evidence="8"/>
<keyword evidence="3 8" id="KW-0028">Amino-acid biosynthesis</keyword>
<proteinExistence type="inferred from homology"/>
<dbReference type="InterPro" id="IPR013798">
    <property type="entry name" value="Indole-3-glycerol_P_synth_dom"/>
</dbReference>
<name>B9KXB9_THERP</name>
<dbReference type="NCBIfam" id="NF001377">
    <property type="entry name" value="PRK00278.2-4"/>
    <property type="match status" value="1"/>
</dbReference>
<keyword evidence="6 8" id="KW-0057">Aromatic amino acid biosynthesis</keyword>
<evidence type="ECO:0000256" key="4">
    <source>
        <dbReference type="ARBA" id="ARBA00022793"/>
    </source>
</evidence>
<dbReference type="Pfam" id="PF00218">
    <property type="entry name" value="IGPS"/>
    <property type="match status" value="1"/>
</dbReference>
<dbReference type="PANTHER" id="PTHR22854">
    <property type="entry name" value="TRYPTOPHAN BIOSYNTHESIS PROTEIN"/>
    <property type="match status" value="1"/>
</dbReference>
<dbReference type="InterPro" id="IPR013785">
    <property type="entry name" value="Aldolase_TIM"/>
</dbReference>
<dbReference type="RefSeq" id="WP_012641519.1">
    <property type="nucleotide sequence ID" value="NC_011959.1"/>
</dbReference>
<feature type="domain" description="Indole-3-glycerol phosphate synthase" evidence="9">
    <location>
        <begin position="8"/>
        <end position="264"/>
    </location>
</feature>
<evidence type="ECO:0000256" key="2">
    <source>
        <dbReference type="ARBA" id="ARBA00004696"/>
    </source>
</evidence>
<protein>
    <recommendedName>
        <fullName evidence="8">Indole-3-glycerol phosphate synthase</fullName>
        <shortName evidence="8">IGPS</shortName>
        <ecNumber evidence="8">4.1.1.48</ecNumber>
    </recommendedName>
</protein>
<dbReference type="FunFam" id="3.20.20.70:FF:000024">
    <property type="entry name" value="Indole-3-glycerol phosphate synthase"/>
    <property type="match status" value="1"/>
</dbReference>
<evidence type="ECO:0000313" key="11">
    <source>
        <dbReference type="Proteomes" id="UP000000447"/>
    </source>
</evidence>
<dbReference type="EMBL" id="CP001275">
    <property type="protein sequence ID" value="ACM06153.1"/>
    <property type="molecule type" value="Genomic_DNA"/>
</dbReference>
<dbReference type="Proteomes" id="UP000000447">
    <property type="component" value="Chromosome"/>
</dbReference>
<dbReference type="KEGG" id="tro:trd_0105"/>
<dbReference type="GO" id="GO:0004425">
    <property type="term" value="F:indole-3-glycerol-phosphate synthase activity"/>
    <property type="evidence" value="ECO:0007669"/>
    <property type="project" value="UniProtKB-UniRule"/>
</dbReference>
<comment type="pathway">
    <text evidence="2 8">Amino-acid biosynthesis; L-tryptophan biosynthesis; L-tryptophan from chorismate: step 4/5.</text>
</comment>
<dbReference type="STRING" id="309801.trd_0105"/>
<evidence type="ECO:0000259" key="9">
    <source>
        <dbReference type="Pfam" id="PF00218"/>
    </source>
</evidence>
<dbReference type="HAMAP" id="MF_00134_B">
    <property type="entry name" value="IGPS_B"/>
    <property type="match status" value="1"/>
</dbReference>
<keyword evidence="5 8" id="KW-0822">Tryptophan biosynthesis</keyword>
<dbReference type="SUPFAM" id="SSF51366">
    <property type="entry name" value="Ribulose-phoshate binding barrel"/>
    <property type="match status" value="1"/>
</dbReference>
<evidence type="ECO:0000256" key="3">
    <source>
        <dbReference type="ARBA" id="ARBA00022605"/>
    </source>
</evidence>
<reference evidence="10 11" key="1">
    <citation type="journal article" date="2009" name="PLoS ONE">
        <title>Complete genome sequence of the aerobic CO-oxidizing thermophile Thermomicrobium roseum.</title>
        <authorList>
            <person name="Wu D."/>
            <person name="Raymond J."/>
            <person name="Wu M."/>
            <person name="Chatterji S."/>
            <person name="Ren Q."/>
            <person name="Graham J.E."/>
            <person name="Bryant D.A."/>
            <person name="Robb F."/>
            <person name="Colman A."/>
            <person name="Tallon L.J."/>
            <person name="Badger J.H."/>
            <person name="Madupu R."/>
            <person name="Ward N.L."/>
            <person name="Eisen J.A."/>
        </authorList>
    </citation>
    <scope>NUCLEOTIDE SEQUENCE [LARGE SCALE GENOMIC DNA]</scope>
    <source>
        <strain evidence="11">ATCC 27502 / DSM 5159 / P-2</strain>
    </source>
</reference>
<dbReference type="InterPro" id="IPR045186">
    <property type="entry name" value="Indole-3-glycerol_P_synth"/>
</dbReference>
<evidence type="ECO:0000256" key="6">
    <source>
        <dbReference type="ARBA" id="ARBA00023141"/>
    </source>
</evidence>
<accession>B9KXB9</accession>
<dbReference type="UniPathway" id="UPA00035">
    <property type="reaction ID" value="UER00043"/>
</dbReference>
<dbReference type="AlphaFoldDB" id="B9KXB9"/>
<keyword evidence="7 8" id="KW-0456">Lyase</keyword>
<dbReference type="GO" id="GO:0000162">
    <property type="term" value="P:L-tryptophan biosynthetic process"/>
    <property type="evidence" value="ECO:0007669"/>
    <property type="project" value="UniProtKB-UniRule"/>
</dbReference>
<gene>
    <name evidence="8 10" type="primary">trpC</name>
    <name evidence="10" type="ordered locus">trd_0105</name>
</gene>
<dbReference type="Gene3D" id="3.20.20.70">
    <property type="entry name" value="Aldolase class I"/>
    <property type="match status" value="1"/>
</dbReference>
<comment type="catalytic activity">
    <reaction evidence="1 8">
        <text>1-(2-carboxyphenylamino)-1-deoxy-D-ribulose 5-phosphate + H(+) = (1S,2R)-1-C-(indol-3-yl)glycerol 3-phosphate + CO2 + H2O</text>
        <dbReference type="Rhea" id="RHEA:23476"/>
        <dbReference type="ChEBI" id="CHEBI:15377"/>
        <dbReference type="ChEBI" id="CHEBI:15378"/>
        <dbReference type="ChEBI" id="CHEBI:16526"/>
        <dbReference type="ChEBI" id="CHEBI:58613"/>
        <dbReference type="ChEBI" id="CHEBI:58866"/>
        <dbReference type="EC" id="4.1.1.48"/>
    </reaction>
</comment>
<evidence type="ECO:0000256" key="8">
    <source>
        <dbReference type="HAMAP-Rule" id="MF_00134"/>
    </source>
</evidence>
<sequence>MTRTGTVLDRIVERTSADLAERRRRVPEGALRAQAHEQAPPVPLVPALRADRVSVIAEVKRGSPSRGLFAPEADAAAVAMDYLAGGAAALSVLTDEPFFHGSLKDLAVVARLAHASPGPVPVLRKDFLLDPYQIVEARAHGADAVLLIVAVLDRWQLAELLGVTWELGMEALVEVHDESELATAVEAGARVIGINNRDLRTFTVDLTVSERLAPLVPADRVVVAESGIHSVADVERLARAGIDAILVGEALMMAPDRRAIVQALGSVEVVRCRGS</sequence>
<evidence type="ECO:0000256" key="1">
    <source>
        <dbReference type="ARBA" id="ARBA00001633"/>
    </source>
</evidence>
<keyword evidence="11" id="KW-1185">Reference proteome</keyword>
<dbReference type="GO" id="GO:0004640">
    <property type="term" value="F:phosphoribosylanthranilate isomerase activity"/>
    <property type="evidence" value="ECO:0007669"/>
    <property type="project" value="TreeGrafter"/>
</dbReference>
<comment type="similarity">
    <text evidence="8">Belongs to the TrpC family.</text>
</comment>
<organism evidence="10 11">
    <name type="scientific">Thermomicrobium roseum (strain ATCC 27502 / DSM 5159 / P-2)</name>
    <dbReference type="NCBI Taxonomy" id="309801"/>
    <lineage>
        <taxon>Bacteria</taxon>
        <taxon>Pseudomonadati</taxon>
        <taxon>Thermomicrobiota</taxon>
        <taxon>Thermomicrobia</taxon>
        <taxon>Thermomicrobiales</taxon>
        <taxon>Thermomicrobiaceae</taxon>
        <taxon>Thermomicrobium</taxon>
    </lineage>
</organism>
<evidence type="ECO:0000313" key="10">
    <source>
        <dbReference type="EMBL" id="ACM06153.1"/>
    </source>
</evidence>
<dbReference type="InterPro" id="IPR011060">
    <property type="entry name" value="RibuloseP-bd_barrel"/>
</dbReference>
<dbReference type="CDD" id="cd00331">
    <property type="entry name" value="IGPS"/>
    <property type="match status" value="1"/>
</dbReference>
<dbReference type="OrthoDB" id="9804217at2"/>
<keyword evidence="4 8" id="KW-0210">Decarboxylase</keyword>